<reference evidence="2" key="1">
    <citation type="journal article" date="2019" name="Int. J. Syst. Evol. Microbiol.">
        <title>The Global Catalogue of Microorganisms (GCM) 10K type strain sequencing project: providing services to taxonomists for standard genome sequencing and annotation.</title>
        <authorList>
            <consortium name="The Broad Institute Genomics Platform"/>
            <consortium name="The Broad Institute Genome Sequencing Center for Infectious Disease"/>
            <person name="Wu L."/>
            <person name="Ma J."/>
        </authorList>
    </citation>
    <scope>NUCLEOTIDE SEQUENCE [LARGE SCALE GENOMIC DNA]</scope>
    <source>
        <strain evidence="2">CCUG 53903</strain>
    </source>
</reference>
<dbReference type="RefSeq" id="WP_379515874.1">
    <property type="nucleotide sequence ID" value="NZ_JBHSPA010000024.1"/>
</dbReference>
<gene>
    <name evidence="1" type="ORF">ACFPZ3_21040</name>
</gene>
<keyword evidence="2" id="KW-1185">Reference proteome</keyword>
<organism evidence="1 2">
    <name type="scientific">Nonomuraea insulae</name>
    <dbReference type="NCBI Taxonomy" id="1616787"/>
    <lineage>
        <taxon>Bacteria</taxon>
        <taxon>Bacillati</taxon>
        <taxon>Actinomycetota</taxon>
        <taxon>Actinomycetes</taxon>
        <taxon>Streptosporangiales</taxon>
        <taxon>Streptosporangiaceae</taxon>
        <taxon>Nonomuraea</taxon>
    </lineage>
</organism>
<evidence type="ECO:0000313" key="1">
    <source>
        <dbReference type="EMBL" id="MFC5826359.1"/>
    </source>
</evidence>
<evidence type="ECO:0000313" key="2">
    <source>
        <dbReference type="Proteomes" id="UP001596058"/>
    </source>
</evidence>
<name>A0ABW1CKR3_9ACTN</name>
<proteinExistence type="predicted"/>
<dbReference type="Proteomes" id="UP001596058">
    <property type="component" value="Unassembled WGS sequence"/>
</dbReference>
<dbReference type="EMBL" id="JBHSPA010000024">
    <property type="protein sequence ID" value="MFC5826359.1"/>
    <property type="molecule type" value="Genomic_DNA"/>
</dbReference>
<comment type="caution">
    <text evidence="1">The sequence shown here is derived from an EMBL/GenBank/DDBJ whole genome shotgun (WGS) entry which is preliminary data.</text>
</comment>
<sequence>MEVALAVARLCASAIGTPVEVGFPVWRGTYGIASFALACHLRRVPWESVVLDRSALALGMLGAGRLLDHPPLWRQVRASLGLSLDHSRFVADGLGLPLCGAHLRFGLADVVVTSAAPGGVIEIGVHSAQPVESPGVDALQVDVVLDDLDATSPIGTGTPA</sequence>
<protein>
    <submittedName>
        <fullName evidence="1">Uncharacterized protein</fullName>
    </submittedName>
</protein>
<accession>A0ABW1CKR3</accession>